<keyword evidence="2 7" id="KW-0285">Flavoprotein</keyword>
<dbReference type="AlphaFoldDB" id="Q39TU0"/>
<comment type="function">
    <text evidence="7">Flavin prenyltransferase that catalyzes the synthesis of the prenylated FMN cofactor (prenyl-FMN) for 4-hydroxy-3-polyprenylbenzoic acid decarboxylase UbiD. The prenyltransferase is metal-independent and links a dimethylallyl moiety from dimethylallyl monophosphate (DMAP) to the flavin N5 and C6 atoms of FMN.</text>
</comment>
<dbReference type="eggNOG" id="COG0163">
    <property type="taxonomic scope" value="Bacteria"/>
</dbReference>
<sequence>MSLPLVVAITGATGVIYGVEMLNVLKELGQETHLIVSEAAGKNLEIETSYSLDEVRALADVVYDNKDIGASVASGSFRTRGMIVAPCTVKTLSAIANSFTYNLVIRAADVTLKERRPLVLMVRETPLHKGHLELMSRATDCGAQILPPMPAFYHKPESIMDIVHQSIGKALDQVGIEHNLFKRWHGDNRKEQVRESLRIAN</sequence>
<feature type="binding site" evidence="7">
    <location>
        <begin position="88"/>
        <end position="91"/>
    </location>
    <ligand>
        <name>FMN</name>
        <dbReference type="ChEBI" id="CHEBI:58210"/>
    </ligand>
</feature>
<keyword evidence="3 7" id="KW-0288">FMN</keyword>
<reference evidence="9 10" key="1">
    <citation type="submission" date="2005-10" db="EMBL/GenBank/DDBJ databases">
        <title>Complete sequence of Geobacter metallireducens GS-15.</title>
        <authorList>
            <consortium name="US DOE Joint Genome Institute"/>
            <person name="Copeland A."/>
            <person name="Lucas S."/>
            <person name="Lapidus A."/>
            <person name="Barry K."/>
            <person name="Detter J.C."/>
            <person name="Glavina T."/>
            <person name="Hammon N."/>
            <person name="Israni S."/>
            <person name="Pitluck S."/>
            <person name="Di Bartolo G."/>
            <person name="Chain P."/>
            <person name="Schmutz J."/>
            <person name="Larimer F."/>
            <person name="Land M."/>
            <person name="Kyrpides N."/>
            <person name="Ivanova N."/>
            <person name="Richardson P."/>
        </authorList>
    </citation>
    <scope>NUCLEOTIDE SEQUENCE [LARGE SCALE GENOMIC DNA]</scope>
    <source>
        <strain evidence="10">ATCC 53774 / DSM 7210 / GS-15</strain>
    </source>
</reference>
<evidence type="ECO:0000259" key="8">
    <source>
        <dbReference type="Pfam" id="PF02441"/>
    </source>
</evidence>
<dbReference type="Pfam" id="PF02441">
    <property type="entry name" value="Flavoprotein"/>
    <property type="match status" value="1"/>
</dbReference>
<dbReference type="Gene3D" id="3.40.50.1950">
    <property type="entry name" value="Flavin prenyltransferase-like"/>
    <property type="match status" value="1"/>
</dbReference>
<keyword evidence="10" id="KW-1185">Reference proteome</keyword>
<comment type="catalytic activity">
    <reaction evidence="5 7">
        <text>dimethylallyl phosphate + FMNH2 = prenylated FMNH2 + phosphate</text>
        <dbReference type="Rhea" id="RHEA:37743"/>
        <dbReference type="ChEBI" id="CHEBI:43474"/>
        <dbReference type="ChEBI" id="CHEBI:57618"/>
        <dbReference type="ChEBI" id="CHEBI:87467"/>
        <dbReference type="ChEBI" id="CHEBI:88052"/>
        <dbReference type="EC" id="2.5.1.129"/>
    </reaction>
</comment>
<feature type="binding site" evidence="7">
    <location>
        <position position="123"/>
    </location>
    <ligand>
        <name>FMN</name>
        <dbReference type="ChEBI" id="CHEBI:58210"/>
    </ligand>
</feature>
<organism evidence="9 10">
    <name type="scientific">Geobacter metallireducens (strain ATCC 53774 / DSM 7210 / GS-15)</name>
    <dbReference type="NCBI Taxonomy" id="269799"/>
    <lineage>
        <taxon>Bacteria</taxon>
        <taxon>Pseudomonadati</taxon>
        <taxon>Thermodesulfobacteriota</taxon>
        <taxon>Desulfuromonadia</taxon>
        <taxon>Geobacterales</taxon>
        <taxon>Geobacteraceae</taxon>
        <taxon>Geobacter</taxon>
    </lineage>
</organism>
<protein>
    <recommendedName>
        <fullName evidence="7">Flavin prenyltransferase UbiX</fullName>
        <ecNumber evidence="7">2.5.1.129</ecNumber>
    </recommendedName>
</protein>
<dbReference type="GO" id="GO:0106141">
    <property type="term" value="F:flavin prenyltransferase activity"/>
    <property type="evidence" value="ECO:0007669"/>
    <property type="project" value="UniProtKB-EC"/>
</dbReference>
<feature type="domain" description="Flavoprotein" evidence="8">
    <location>
        <begin position="5"/>
        <end position="169"/>
    </location>
</feature>
<dbReference type="FunFam" id="3.40.50.1950:FF:000001">
    <property type="entry name" value="Flavin prenyltransferase UbiX"/>
    <property type="match status" value="1"/>
</dbReference>
<dbReference type="KEGG" id="gme:Gmet_2105"/>
<dbReference type="PANTHER" id="PTHR43374:SF1">
    <property type="entry name" value="FLAVIN PRENYLTRANSFERASE PAD1, MITOCHONDRIAL"/>
    <property type="match status" value="1"/>
</dbReference>
<feature type="binding site" evidence="7">
    <location>
        <position position="37"/>
    </location>
    <ligand>
        <name>FMN</name>
        <dbReference type="ChEBI" id="CHEBI:58210"/>
    </ligand>
</feature>
<evidence type="ECO:0000256" key="4">
    <source>
        <dbReference type="ARBA" id="ARBA00022679"/>
    </source>
</evidence>
<dbReference type="InterPro" id="IPR036551">
    <property type="entry name" value="Flavin_trans-like"/>
</dbReference>
<gene>
    <name evidence="7" type="primary">ubiX</name>
    <name evidence="9" type="ordered locus">Gmet_2105</name>
</gene>
<dbReference type="GO" id="GO:0016831">
    <property type="term" value="F:carboxy-lyase activity"/>
    <property type="evidence" value="ECO:0007669"/>
    <property type="project" value="TreeGrafter"/>
</dbReference>
<proteinExistence type="inferred from homology"/>
<comment type="similarity">
    <text evidence="6 7">Belongs to the UbiX/PAD1 family.</text>
</comment>
<dbReference type="Proteomes" id="UP000007073">
    <property type="component" value="Chromosome"/>
</dbReference>
<dbReference type="PANTHER" id="PTHR43374">
    <property type="entry name" value="FLAVIN PRENYLTRANSFERASE"/>
    <property type="match status" value="1"/>
</dbReference>
<evidence type="ECO:0000256" key="6">
    <source>
        <dbReference type="ARBA" id="ARBA00060793"/>
    </source>
</evidence>
<dbReference type="HAMAP" id="MF_01984">
    <property type="entry name" value="ubiX_pad"/>
    <property type="match status" value="1"/>
</dbReference>
<dbReference type="RefSeq" id="WP_004513099.1">
    <property type="nucleotide sequence ID" value="NC_007517.1"/>
</dbReference>
<feature type="binding site" evidence="7">
    <location>
        <begin position="11"/>
        <end position="13"/>
    </location>
    <ligand>
        <name>FMN</name>
        <dbReference type="ChEBI" id="CHEBI:58210"/>
    </ligand>
</feature>
<dbReference type="InterPro" id="IPR004507">
    <property type="entry name" value="UbiX-like"/>
</dbReference>
<evidence type="ECO:0000256" key="7">
    <source>
        <dbReference type="HAMAP-Rule" id="MF_01984"/>
    </source>
</evidence>
<dbReference type="EC" id="2.5.1.129" evidence="7"/>
<keyword evidence="1 7" id="KW-0637">Prenyltransferase</keyword>
<dbReference type="STRING" id="269799.Gmet_2105"/>
<reference evidence="9 10" key="2">
    <citation type="journal article" date="2009" name="BMC Microbiol.">
        <title>The genome sequence of Geobacter metallireducens: features of metabolism, physiology and regulation common and dissimilar to Geobacter sulfurreducens.</title>
        <authorList>
            <person name="Aklujkar M."/>
            <person name="Krushkal J."/>
            <person name="DiBartolo G."/>
            <person name="Lapidus A."/>
            <person name="Land M.L."/>
            <person name="Lovley D.R."/>
        </authorList>
    </citation>
    <scope>NUCLEOTIDE SEQUENCE [LARGE SCALE GENOMIC DNA]</scope>
    <source>
        <strain evidence="10">ATCC 53774 / DSM 7210 / GS-15</strain>
    </source>
</reference>
<evidence type="ECO:0000256" key="5">
    <source>
        <dbReference type="ARBA" id="ARBA00050612"/>
    </source>
</evidence>
<dbReference type="EMBL" id="CP000148">
    <property type="protein sequence ID" value="ABB32334.1"/>
    <property type="molecule type" value="Genomic_DNA"/>
</dbReference>
<feature type="binding site" evidence="7">
    <location>
        <position position="153"/>
    </location>
    <ligand>
        <name>dimethylallyl phosphate</name>
        <dbReference type="ChEBI" id="CHEBI:88052"/>
    </ligand>
</feature>
<dbReference type="SUPFAM" id="SSF52507">
    <property type="entry name" value="Homo-oligomeric flavin-containing Cys decarboxylases, HFCD"/>
    <property type="match status" value="1"/>
</dbReference>
<name>Q39TU0_GEOMG</name>
<dbReference type="NCBIfam" id="NF004685">
    <property type="entry name" value="PRK06029.1"/>
    <property type="match status" value="1"/>
</dbReference>
<evidence type="ECO:0000256" key="1">
    <source>
        <dbReference type="ARBA" id="ARBA00022602"/>
    </source>
</evidence>
<feature type="binding site" evidence="7">
    <location>
        <position position="169"/>
    </location>
    <ligand>
        <name>dimethylallyl phosphate</name>
        <dbReference type="ChEBI" id="CHEBI:88052"/>
    </ligand>
</feature>
<evidence type="ECO:0000313" key="10">
    <source>
        <dbReference type="Proteomes" id="UP000007073"/>
    </source>
</evidence>
<evidence type="ECO:0000313" key="9">
    <source>
        <dbReference type="EMBL" id="ABB32334.1"/>
    </source>
</evidence>
<dbReference type="InterPro" id="IPR003382">
    <property type="entry name" value="Flavoprotein"/>
</dbReference>
<evidence type="ECO:0000256" key="3">
    <source>
        <dbReference type="ARBA" id="ARBA00022643"/>
    </source>
</evidence>
<comment type="caution">
    <text evidence="7">Lacks conserved residue(s) required for the propagation of feature annotation.</text>
</comment>
<evidence type="ECO:0000256" key="2">
    <source>
        <dbReference type="ARBA" id="ARBA00022630"/>
    </source>
</evidence>
<keyword evidence="4 7" id="KW-0808">Transferase</keyword>
<dbReference type="NCBIfam" id="TIGR00421">
    <property type="entry name" value="ubiX_pad"/>
    <property type="match status" value="1"/>
</dbReference>
<dbReference type="HOGENOM" id="CLU_074522_0_1_7"/>
<accession>Q39TU0</accession>